<comment type="caution">
    <text evidence="1">The sequence shown here is derived from an EMBL/GenBank/DDBJ whole genome shotgun (WGS) entry which is preliminary data.</text>
</comment>
<name>A0A9N9H618_9GLOM</name>
<gene>
    <name evidence="1" type="ORF">PBRASI_LOCUS10288</name>
</gene>
<sequence length="66" mass="7733">MPKTVAVFIKYVANTPPEDISYLHFLDSNKEVIKTLPPYARTWHNYHEANAFLKEIEHLLKIFCEG</sequence>
<dbReference type="AlphaFoldDB" id="A0A9N9H618"/>
<proteinExistence type="predicted"/>
<organism evidence="1 2">
    <name type="scientific">Paraglomus brasilianum</name>
    <dbReference type="NCBI Taxonomy" id="144538"/>
    <lineage>
        <taxon>Eukaryota</taxon>
        <taxon>Fungi</taxon>
        <taxon>Fungi incertae sedis</taxon>
        <taxon>Mucoromycota</taxon>
        <taxon>Glomeromycotina</taxon>
        <taxon>Glomeromycetes</taxon>
        <taxon>Paraglomerales</taxon>
        <taxon>Paraglomeraceae</taxon>
        <taxon>Paraglomus</taxon>
    </lineage>
</organism>
<feature type="non-terminal residue" evidence="1">
    <location>
        <position position="1"/>
    </location>
</feature>
<dbReference type="OrthoDB" id="2491524at2759"/>
<dbReference type="EMBL" id="CAJVPI010002916">
    <property type="protein sequence ID" value="CAG8651448.1"/>
    <property type="molecule type" value="Genomic_DNA"/>
</dbReference>
<protein>
    <submittedName>
        <fullName evidence="1">2941_t:CDS:1</fullName>
    </submittedName>
</protein>
<keyword evidence="2" id="KW-1185">Reference proteome</keyword>
<accession>A0A9N9H618</accession>
<evidence type="ECO:0000313" key="2">
    <source>
        <dbReference type="Proteomes" id="UP000789739"/>
    </source>
</evidence>
<dbReference type="Proteomes" id="UP000789739">
    <property type="component" value="Unassembled WGS sequence"/>
</dbReference>
<evidence type="ECO:0000313" key="1">
    <source>
        <dbReference type="EMBL" id="CAG8651448.1"/>
    </source>
</evidence>
<reference evidence="1" key="1">
    <citation type="submission" date="2021-06" db="EMBL/GenBank/DDBJ databases">
        <authorList>
            <person name="Kallberg Y."/>
            <person name="Tangrot J."/>
            <person name="Rosling A."/>
        </authorList>
    </citation>
    <scope>NUCLEOTIDE SEQUENCE</scope>
    <source>
        <strain evidence="1">BR232B</strain>
    </source>
</reference>